<reference evidence="2 3" key="1">
    <citation type="submission" date="2024-01" db="EMBL/GenBank/DDBJ databases">
        <title>The genomes of 5 underutilized Papilionoideae crops provide insights into root nodulation and disease resistance.</title>
        <authorList>
            <person name="Yuan L."/>
        </authorList>
    </citation>
    <scope>NUCLEOTIDE SEQUENCE [LARGE SCALE GENOMIC DNA]</scope>
    <source>
        <strain evidence="2">LY-2023</strain>
        <tissue evidence="2">Leaf</tissue>
    </source>
</reference>
<keyword evidence="1" id="KW-0472">Membrane</keyword>
<protein>
    <submittedName>
        <fullName evidence="2">Uncharacterized protein</fullName>
    </submittedName>
</protein>
<dbReference type="AlphaFoldDB" id="A0AAN9KMN3"/>
<keyword evidence="3" id="KW-1185">Reference proteome</keyword>
<evidence type="ECO:0000313" key="3">
    <source>
        <dbReference type="Proteomes" id="UP001359559"/>
    </source>
</evidence>
<dbReference type="EMBL" id="JAYKXN010000001">
    <property type="protein sequence ID" value="KAK7319711.1"/>
    <property type="molecule type" value="Genomic_DNA"/>
</dbReference>
<feature type="transmembrane region" description="Helical" evidence="1">
    <location>
        <begin position="83"/>
        <end position="102"/>
    </location>
</feature>
<comment type="caution">
    <text evidence="2">The sequence shown here is derived from an EMBL/GenBank/DDBJ whole genome shotgun (WGS) entry which is preliminary data.</text>
</comment>
<organism evidence="2 3">
    <name type="scientific">Clitoria ternatea</name>
    <name type="common">Butterfly pea</name>
    <dbReference type="NCBI Taxonomy" id="43366"/>
    <lineage>
        <taxon>Eukaryota</taxon>
        <taxon>Viridiplantae</taxon>
        <taxon>Streptophyta</taxon>
        <taxon>Embryophyta</taxon>
        <taxon>Tracheophyta</taxon>
        <taxon>Spermatophyta</taxon>
        <taxon>Magnoliopsida</taxon>
        <taxon>eudicotyledons</taxon>
        <taxon>Gunneridae</taxon>
        <taxon>Pentapetalae</taxon>
        <taxon>rosids</taxon>
        <taxon>fabids</taxon>
        <taxon>Fabales</taxon>
        <taxon>Fabaceae</taxon>
        <taxon>Papilionoideae</taxon>
        <taxon>50 kb inversion clade</taxon>
        <taxon>NPAAA clade</taxon>
        <taxon>indigoferoid/millettioid clade</taxon>
        <taxon>Phaseoleae</taxon>
        <taxon>Clitoria</taxon>
    </lineage>
</organism>
<keyword evidence="1" id="KW-1133">Transmembrane helix</keyword>
<gene>
    <name evidence="2" type="ORF">RJT34_04436</name>
</gene>
<evidence type="ECO:0000313" key="2">
    <source>
        <dbReference type="EMBL" id="KAK7319711.1"/>
    </source>
</evidence>
<feature type="transmembrane region" description="Helical" evidence="1">
    <location>
        <begin position="42"/>
        <end position="63"/>
    </location>
</feature>
<evidence type="ECO:0000256" key="1">
    <source>
        <dbReference type="SAM" id="Phobius"/>
    </source>
</evidence>
<accession>A0AAN9KMN3</accession>
<keyword evidence="1" id="KW-0812">Transmembrane</keyword>
<dbReference type="Proteomes" id="UP001359559">
    <property type="component" value="Unassembled WGS sequence"/>
</dbReference>
<proteinExistence type="predicted"/>
<sequence>MMPSLRFCGSLIPTLMWHTGSSNGFPKPTLRGSSPGSTTSCFTFWGPMVLFLSPLSCSVLRSCRYHRRQCSQHLHSRLIEDPLDLIVLVATIVFSNFNIYVFPVTAALTLTHSGGHDLNVDTLFGDGSYIVPM</sequence>
<name>A0AAN9KMN3_CLITE</name>